<dbReference type="EMBL" id="JARBHB010000007">
    <property type="protein sequence ID" value="KAJ8879242.1"/>
    <property type="molecule type" value="Genomic_DNA"/>
</dbReference>
<sequence length="127" mass="14552">MFVNANVVYCYIFLQVPFLEFRRAVATGLMVYKTLLAPKASPGGVLGQKRLSTDNRHSSGKRKLKKLDVGEGNQGIHWPKFVKERGRYEYCSVNNTQSRPHSKCSHCNVYLCCNEKRNCFALYHSFV</sequence>
<proteinExistence type="predicted"/>
<comment type="caution">
    <text evidence="1">The sequence shown here is derived from an EMBL/GenBank/DDBJ whole genome shotgun (WGS) entry which is preliminary data.</text>
</comment>
<protein>
    <submittedName>
        <fullName evidence="1">Uncharacterized protein</fullName>
    </submittedName>
</protein>
<evidence type="ECO:0000313" key="2">
    <source>
        <dbReference type="Proteomes" id="UP001159363"/>
    </source>
</evidence>
<keyword evidence="2" id="KW-1185">Reference proteome</keyword>
<dbReference type="Proteomes" id="UP001159363">
    <property type="component" value="Chromosome 6"/>
</dbReference>
<feature type="non-terminal residue" evidence="1">
    <location>
        <position position="127"/>
    </location>
</feature>
<name>A0ABQ9H4N0_9NEOP</name>
<gene>
    <name evidence="1" type="ORF">PR048_019848</name>
</gene>
<evidence type="ECO:0000313" key="1">
    <source>
        <dbReference type="EMBL" id="KAJ8879242.1"/>
    </source>
</evidence>
<accession>A0ABQ9H4N0</accession>
<reference evidence="1 2" key="1">
    <citation type="submission" date="2023-02" db="EMBL/GenBank/DDBJ databases">
        <title>LHISI_Scaffold_Assembly.</title>
        <authorList>
            <person name="Stuart O.P."/>
            <person name="Cleave R."/>
            <person name="Magrath M.J.L."/>
            <person name="Mikheyev A.S."/>
        </authorList>
    </citation>
    <scope>NUCLEOTIDE SEQUENCE [LARGE SCALE GENOMIC DNA]</scope>
    <source>
        <strain evidence="1">Daus_M_001</strain>
        <tissue evidence="1">Leg muscle</tissue>
    </source>
</reference>
<organism evidence="1 2">
    <name type="scientific">Dryococelus australis</name>
    <dbReference type="NCBI Taxonomy" id="614101"/>
    <lineage>
        <taxon>Eukaryota</taxon>
        <taxon>Metazoa</taxon>
        <taxon>Ecdysozoa</taxon>
        <taxon>Arthropoda</taxon>
        <taxon>Hexapoda</taxon>
        <taxon>Insecta</taxon>
        <taxon>Pterygota</taxon>
        <taxon>Neoptera</taxon>
        <taxon>Polyneoptera</taxon>
        <taxon>Phasmatodea</taxon>
        <taxon>Verophasmatodea</taxon>
        <taxon>Anareolatae</taxon>
        <taxon>Phasmatidae</taxon>
        <taxon>Eurycanthinae</taxon>
        <taxon>Dryococelus</taxon>
    </lineage>
</organism>